<evidence type="ECO:0000313" key="5">
    <source>
        <dbReference type="Proteomes" id="UP001620295"/>
    </source>
</evidence>
<dbReference type="PROSITE" id="PS00552">
    <property type="entry name" value="HTH_MERR_1"/>
    <property type="match status" value="1"/>
</dbReference>
<comment type="caution">
    <text evidence="4">The sequence shown here is derived from an EMBL/GenBank/DDBJ whole genome shotgun (WGS) entry which is preliminary data.</text>
</comment>
<gene>
    <name evidence="4" type="ORF">ACI2L5_47085</name>
</gene>
<dbReference type="SMART" id="SM00422">
    <property type="entry name" value="HTH_MERR"/>
    <property type="match status" value="1"/>
</dbReference>
<dbReference type="Pfam" id="PF13672">
    <property type="entry name" value="PP2C_2"/>
    <property type="match status" value="1"/>
</dbReference>
<dbReference type="Proteomes" id="UP001620295">
    <property type="component" value="Unassembled WGS sequence"/>
</dbReference>
<name>A0ABW8M2J8_9ACTN</name>
<keyword evidence="5" id="KW-1185">Reference proteome</keyword>
<evidence type="ECO:0000313" key="4">
    <source>
        <dbReference type="EMBL" id="MFK4272399.1"/>
    </source>
</evidence>
<reference evidence="4 5" key="1">
    <citation type="submission" date="2024-11" db="EMBL/GenBank/DDBJ databases">
        <title>The Natural Products Discovery Center: Release of the First 8490 Sequenced Strains for Exploring Actinobacteria Biosynthetic Diversity.</title>
        <authorList>
            <person name="Kalkreuter E."/>
            <person name="Kautsar S.A."/>
            <person name="Yang D."/>
            <person name="Bader C.D."/>
            <person name="Teijaro C.N."/>
            <person name="Fluegel L."/>
            <person name="Davis C.M."/>
            <person name="Simpson J.R."/>
            <person name="Lauterbach L."/>
            <person name="Steele A.D."/>
            <person name="Gui C."/>
            <person name="Meng S."/>
            <person name="Li G."/>
            <person name="Viehrig K."/>
            <person name="Ye F."/>
            <person name="Su P."/>
            <person name="Kiefer A.F."/>
            <person name="Nichols A."/>
            <person name="Cepeda A.J."/>
            <person name="Yan W."/>
            <person name="Fan B."/>
            <person name="Jiang Y."/>
            <person name="Adhikari A."/>
            <person name="Zheng C.-J."/>
            <person name="Schuster L."/>
            <person name="Cowan T.M."/>
            <person name="Smanski M.J."/>
            <person name="Chevrette M.G."/>
            <person name="De Carvalho L.P.S."/>
            <person name="Shen B."/>
        </authorList>
    </citation>
    <scope>NUCLEOTIDE SEQUENCE [LARGE SCALE GENOMIC DNA]</scope>
    <source>
        <strain evidence="4 5">NPDC020863</strain>
    </source>
</reference>
<organism evidence="4 5">
    <name type="scientific">Streptomyces milbemycinicus</name>
    <dbReference type="NCBI Taxonomy" id="476552"/>
    <lineage>
        <taxon>Bacteria</taxon>
        <taxon>Bacillati</taxon>
        <taxon>Actinomycetota</taxon>
        <taxon>Actinomycetes</taxon>
        <taxon>Kitasatosporales</taxon>
        <taxon>Streptomycetaceae</taxon>
        <taxon>Streptomyces</taxon>
    </lineage>
</organism>
<dbReference type="InterPro" id="IPR009061">
    <property type="entry name" value="DNA-bd_dom_put_sf"/>
</dbReference>
<keyword evidence="1" id="KW-0238">DNA-binding</keyword>
<dbReference type="PANTHER" id="PTHR30204:SF97">
    <property type="entry name" value="MERR FAMILY REGULATORY PROTEIN"/>
    <property type="match status" value="1"/>
</dbReference>
<evidence type="ECO:0000259" key="3">
    <source>
        <dbReference type="PROSITE" id="PS51746"/>
    </source>
</evidence>
<evidence type="ECO:0000256" key="1">
    <source>
        <dbReference type="ARBA" id="ARBA00023125"/>
    </source>
</evidence>
<dbReference type="SMART" id="SM00332">
    <property type="entry name" value="PP2Cc"/>
    <property type="match status" value="1"/>
</dbReference>
<dbReference type="CDD" id="cd00143">
    <property type="entry name" value="PP2Cc"/>
    <property type="match status" value="1"/>
</dbReference>
<dbReference type="PROSITE" id="PS50937">
    <property type="entry name" value="HTH_MERR_2"/>
    <property type="match status" value="1"/>
</dbReference>
<dbReference type="SUPFAM" id="SSF81606">
    <property type="entry name" value="PP2C-like"/>
    <property type="match status" value="1"/>
</dbReference>
<dbReference type="PROSITE" id="PS51746">
    <property type="entry name" value="PPM_2"/>
    <property type="match status" value="1"/>
</dbReference>
<dbReference type="Pfam" id="PF13411">
    <property type="entry name" value="MerR_1"/>
    <property type="match status" value="1"/>
</dbReference>
<dbReference type="PANTHER" id="PTHR30204">
    <property type="entry name" value="REDOX-CYCLING DRUG-SENSING TRANSCRIPTIONAL ACTIVATOR SOXR"/>
    <property type="match status" value="1"/>
</dbReference>
<dbReference type="InterPro" id="IPR000551">
    <property type="entry name" value="MerR-type_HTH_dom"/>
</dbReference>
<dbReference type="Gene3D" id="3.60.40.10">
    <property type="entry name" value="PPM-type phosphatase domain"/>
    <property type="match status" value="1"/>
</dbReference>
<feature type="domain" description="PPM-type phosphatase" evidence="3">
    <location>
        <begin position="130"/>
        <end position="364"/>
    </location>
</feature>
<dbReference type="InterPro" id="IPR001932">
    <property type="entry name" value="PPM-type_phosphatase-like_dom"/>
</dbReference>
<accession>A0ABW8M2J8</accession>
<dbReference type="CDD" id="cd01107">
    <property type="entry name" value="HTH_BmrR"/>
    <property type="match status" value="1"/>
</dbReference>
<dbReference type="SUPFAM" id="SSF46955">
    <property type="entry name" value="Putative DNA-binding domain"/>
    <property type="match status" value="1"/>
</dbReference>
<evidence type="ECO:0000259" key="2">
    <source>
        <dbReference type="PROSITE" id="PS50937"/>
    </source>
</evidence>
<dbReference type="SMART" id="SM00331">
    <property type="entry name" value="PP2C_SIG"/>
    <property type="match status" value="1"/>
</dbReference>
<dbReference type="InterPro" id="IPR047057">
    <property type="entry name" value="MerR_fam"/>
</dbReference>
<proteinExistence type="predicted"/>
<sequence>MGLLTIGAFAKASRLSPKALRLYDELGLLAPARVDPVTGYRLYAPEQLERARLVAWLRRLGMPLARIGEVCDLCESDADAAAREVRAFWARAEAETAARRDLAAFLIDHLSWKDPAMSPTSSTAEPLDIRYAARSDTGLVRESNQDTAYAGPRLLAVADGFGAAGAPAGEAAVQVLKRLGAEGVGAGVPAGDLLNALEDAVERAGRAVRDIAGAGPAPNEVGTTLTAMLWTGSRLALVHIGDSRAYLLRDGELFQITHDHTLVQSMVDEGRLSPEEATSHPQRALLLRALTGGAGGAADIRLHDARPGDRYLLCSDGLSSVVPTEDVRQVVTAARDPEQAVRELIALANGAGGPDNVSCVVADVLEPVLGQ</sequence>
<dbReference type="EMBL" id="JBJDQH010000026">
    <property type="protein sequence ID" value="MFK4272399.1"/>
    <property type="molecule type" value="Genomic_DNA"/>
</dbReference>
<dbReference type="Gene3D" id="1.10.1660.10">
    <property type="match status" value="1"/>
</dbReference>
<dbReference type="InterPro" id="IPR036457">
    <property type="entry name" value="PPM-type-like_dom_sf"/>
</dbReference>
<feature type="domain" description="HTH merR-type" evidence="2">
    <location>
        <begin position="3"/>
        <end position="73"/>
    </location>
</feature>
<dbReference type="RefSeq" id="WP_404748743.1">
    <property type="nucleotide sequence ID" value="NZ_JBJDQH010000026.1"/>
</dbReference>
<protein>
    <submittedName>
        <fullName evidence="4">MerR family transcriptional regulator</fullName>
    </submittedName>
</protein>